<evidence type="ECO:0000256" key="1">
    <source>
        <dbReference type="SAM" id="MobiDB-lite"/>
    </source>
</evidence>
<sequence>MPIAAAMSMPACWRPQRAPNGEVTVPLIGLTVPEVELPEPDEPLPEPEPDELLPDPAAPDEPDEPEEPLPDDEPDEPLDEPPSPPSAVDEPLDPLPAEDDDPPSPPVVAATSEETASPLASPWPAPSALVSAAVRVPAPDPELGPARTRSCPPSLVVRAATTFSDAAVPCARTDARWVLSSAVQVCGPRMPSACRPRCCWKRWTARIVRSP</sequence>
<accession>H0E6Y6</accession>
<evidence type="ECO:0000313" key="3">
    <source>
        <dbReference type="Proteomes" id="UP000005143"/>
    </source>
</evidence>
<organism evidence="2 3">
    <name type="scientific">Patulibacter medicamentivorans</name>
    <dbReference type="NCBI Taxonomy" id="1097667"/>
    <lineage>
        <taxon>Bacteria</taxon>
        <taxon>Bacillati</taxon>
        <taxon>Actinomycetota</taxon>
        <taxon>Thermoleophilia</taxon>
        <taxon>Solirubrobacterales</taxon>
        <taxon>Patulibacteraceae</taxon>
        <taxon>Patulibacter</taxon>
    </lineage>
</organism>
<feature type="compositionally biased region" description="Acidic residues" evidence="1">
    <location>
        <begin position="90"/>
        <end position="102"/>
    </location>
</feature>
<dbReference type="AlphaFoldDB" id="H0E6Y6"/>
<keyword evidence="3" id="KW-1185">Reference proteome</keyword>
<evidence type="ECO:0000313" key="2">
    <source>
        <dbReference type="EMBL" id="EHN10568.1"/>
    </source>
</evidence>
<proteinExistence type="predicted"/>
<comment type="caution">
    <text evidence="2">The sequence shown here is derived from an EMBL/GenBank/DDBJ whole genome shotgun (WGS) entry which is preliminary data.</text>
</comment>
<feature type="compositionally biased region" description="Acidic residues" evidence="1">
    <location>
        <begin position="36"/>
        <end position="79"/>
    </location>
</feature>
<protein>
    <submittedName>
        <fullName evidence="2">TonB protein putative</fullName>
    </submittedName>
</protein>
<gene>
    <name evidence="2" type="ORF">PAI11_25870</name>
</gene>
<dbReference type="Proteomes" id="UP000005143">
    <property type="component" value="Unassembled WGS sequence"/>
</dbReference>
<name>H0E6Y6_9ACTN</name>
<dbReference type="EMBL" id="AGUD01000212">
    <property type="protein sequence ID" value="EHN10568.1"/>
    <property type="molecule type" value="Genomic_DNA"/>
</dbReference>
<reference evidence="2 3" key="1">
    <citation type="journal article" date="2013" name="Biodegradation">
        <title>Quantitative proteomic analysis of ibuprofen-degrading Patulibacter sp. strain I11.</title>
        <authorList>
            <person name="Almeida B."/>
            <person name="Kjeldal H."/>
            <person name="Lolas I."/>
            <person name="Knudsen A.D."/>
            <person name="Carvalho G."/>
            <person name="Nielsen K.L."/>
            <person name="Barreto Crespo M.T."/>
            <person name="Stensballe A."/>
            <person name="Nielsen J.L."/>
        </authorList>
    </citation>
    <scope>NUCLEOTIDE SEQUENCE [LARGE SCALE GENOMIC DNA]</scope>
    <source>
        <strain evidence="2 3">I11</strain>
    </source>
</reference>
<feature type="region of interest" description="Disordered" evidence="1">
    <location>
        <begin position="31"/>
        <end position="123"/>
    </location>
</feature>